<protein>
    <submittedName>
        <fullName evidence="1">Uncharacterized protein</fullName>
    </submittedName>
</protein>
<dbReference type="AlphaFoldDB" id="A0AAE1AD58"/>
<name>A0AAE1AD58_9GAST</name>
<proteinExistence type="predicted"/>
<organism evidence="1 2">
    <name type="scientific">Elysia crispata</name>
    <name type="common">lettuce slug</name>
    <dbReference type="NCBI Taxonomy" id="231223"/>
    <lineage>
        <taxon>Eukaryota</taxon>
        <taxon>Metazoa</taxon>
        <taxon>Spiralia</taxon>
        <taxon>Lophotrochozoa</taxon>
        <taxon>Mollusca</taxon>
        <taxon>Gastropoda</taxon>
        <taxon>Heterobranchia</taxon>
        <taxon>Euthyneura</taxon>
        <taxon>Panpulmonata</taxon>
        <taxon>Sacoglossa</taxon>
        <taxon>Placobranchoidea</taxon>
        <taxon>Plakobranchidae</taxon>
        <taxon>Elysia</taxon>
    </lineage>
</organism>
<dbReference type="EMBL" id="JAWDGP010002132">
    <property type="protein sequence ID" value="KAK3785365.1"/>
    <property type="molecule type" value="Genomic_DNA"/>
</dbReference>
<gene>
    <name evidence="1" type="ORF">RRG08_045588</name>
</gene>
<evidence type="ECO:0000313" key="1">
    <source>
        <dbReference type="EMBL" id="KAK3785365.1"/>
    </source>
</evidence>
<sequence>MVRVSFSGRMVQASKALQLHSPDFDTSYWFWVNIKLDGEPPCPVGRSVEYQLRDPKAGSNVVSLARRRAALFSKGSEAHIVLSGRDTSDDTGIKPYRTQLAKCVKFSPLRYHLALMGDSTGVPTLWMCGDSTSPV</sequence>
<reference evidence="1" key="1">
    <citation type="journal article" date="2023" name="G3 (Bethesda)">
        <title>A reference genome for the long-term kleptoplast-retaining sea slug Elysia crispata morphotype clarki.</title>
        <authorList>
            <person name="Eastman K.E."/>
            <person name="Pendleton A.L."/>
            <person name="Shaikh M.A."/>
            <person name="Suttiyut T."/>
            <person name="Ogas R."/>
            <person name="Tomko P."/>
            <person name="Gavelis G."/>
            <person name="Widhalm J.R."/>
            <person name="Wisecaver J.H."/>
        </authorList>
    </citation>
    <scope>NUCLEOTIDE SEQUENCE</scope>
    <source>
        <strain evidence="1">ECLA1</strain>
    </source>
</reference>
<dbReference type="Proteomes" id="UP001283361">
    <property type="component" value="Unassembled WGS sequence"/>
</dbReference>
<keyword evidence="2" id="KW-1185">Reference proteome</keyword>
<evidence type="ECO:0000313" key="2">
    <source>
        <dbReference type="Proteomes" id="UP001283361"/>
    </source>
</evidence>
<comment type="caution">
    <text evidence="1">The sequence shown here is derived from an EMBL/GenBank/DDBJ whole genome shotgun (WGS) entry which is preliminary data.</text>
</comment>
<accession>A0AAE1AD58</accession>